<dbReference type="SUPFAM" id="SSF46785">
    <property type="entry name" value="Winged helix' DNA-binding domain"/>
    <property type="match status" value="1"/>
</dbReference>
<keyword evidence="6" id="KW-1185">Reference proteome</keyword>
<dbReference type="PRINTS" id="PR00598">
    <property type="entry name" value="HTHMARR"/>
</dbReference>
<organism evidence="5 6">
    <name type="scientific">Arthrobacter flavus</name>
    <dbReference type="NCBI Taxonomy" id="95172"/>
    <lineage>
        <taxon>Bacteria</taxon>
        <taxon>Bacillati</taxon>
        <taxon>Actinomycetota</taxon>
        <taxon>Actinomycetes</taxon>
        <taxon>Micrococcales</taxon>
        <taxon>Micrococcaceae</taxon>
        <taxon>Arthrobacter</taxon>
    </lineage>
</organism>
<evidence type="ECO:0000259" key="4">
    <source>
        <dbReference type="PROSITE" id="PS50995"/>
    </source>
</evidence>
<dbReference type="PROSITE" id="PS50995">
    <property type="entry name" value="HTH_MARR_2"/>
    <property type="match status" value="1"/>
</dbReference>
<keyword evidence="1" id="KW-0805">Transcription regulation</keyword>
<sequence length="147" mass="15831">MQELEQWPTGRLLTTAARLVDHAWNAGLSDLGLTHAGYTALRVLKDHGPINQTKLAQLIRVQNQTMGKTIEKLQVNGYVNRVRGEVDQRIQLVSVTDPGRSALASALKIEQTLIAGGGLLSDTLRAELRNLIEELGAGRNGGAQTAG</sequence>
<protein>
    <submittedName>
        <fullName evidence="5">MarR family winged helix-turn-helix transcriptional regulator</fullName>
    </submittedName>
</protein>
<keyword evidence="3" id="KW-0804">Transcription</keyword>
<dbReference type="PANTHER" id="PTHR42756:SF1">
    <property type="entry name" value="TRANSCRIPTIONAL REPRESSOR OF EMRAB OPERON"/>
    <property type="match status" value="1"/>
</dbReference>
<dbReference type="InterPro" id="IPR000835">
    <property type="entry name" value="HTH_MarR-typ"/>
</dbReference>
<dbReference type="Gene3D" id="1.10.10.10">
    <property type="entry name" value="Winged helix-like DNA-binding domain superfamily/Winged helix DNA-binding domain"/>
    <property type="match status" value="1"/>
</dbReference>
<proteinExistence type="predicted"/>
<feature type="domain" description="HTH marR-type" evidence="4">
    <location>
        <begin position="1"/>
        <end position="137"/>
    </location>
</feature>
<dbReference type="Proteomes" id="UP001597307">
    <property type="component" value="Unassembled WGS sequence"/>
</dbReference>
<dbReference type="SMART" id="SM00347">
    <property type="entry name" value="HTH_MARR"/>
    <property type="match status" value="1"/>
</dbReference>
<reference evidence="6" key="1">
    <citation type="journal article" date="2019" name="Int. J. Syst. Evol. Microbiol.">
        <title>The Global Catalogue of Microorganisms (GCM) 10K type strain sequencing project: providing services to taxonomists for standard genome sequencing and annotation.</title>
        <authorList>
            <consortium name="The Broad Institute Genomics Platform"/>
            <consortium name="The Broad Institute Genome Sequencing Center for Infectious Disease"/>
            <person name="Wu L."/>
            <person name="Ma J."/>
        </authorList>
    </citation>
    <scope>NUCLEOTIDE SEQUENCE [LARGE SCALE GENOMIC DNA]</scope>
    <source>
        <strain evidence="6">JCM 11496</strain>
    </source>
</reference>
<evidence type="ECO:0000313" key="6">
    <source>
        <dbReference type="Proteomes" id="UP001597307"/>
    </source>
</evidence>
<evidence type="ECO:0000256" key="3">
    <source>
        <dbReference type="ARBA" id="ARBA00023163"/>
    </source>
</evidence>
<keyword evidence="2" id="KW-0238">DNA-binding</keyword>
<evidence type="ECO:0000313" key="5">
    <source>
        <dbReference type="EMBL" id="MFD1845291.1"/>
    </source>
</evidence>
<gene>
    <name evidence="5" type="ORF">ACFSFX_01600</name>
</gene>
<accession>A0ABW4Q5G7</accession>
<dbReference type="Pfam" id="PF01047">
    <property type="entry name" value="MarR"/>
    <property type="match status" value="1"/>
</dbReference>
<dbReference type="InterPro" id="IPR036390">
    <property type="entry name" value="WH_DNA-bd_sf"/>
</dbReference>
<dbReference type="EMBL" id="JBHUGA010000004">
    <property type="protein sequence ID" value="MFD1845291.1"/>
    <property type="molecule type" value="Genomic_DNA"/>
</dbReference>
<dbReference type="PANTHER" id="PTHR42756">
    <property type="entry name" value="TRANSCRIPTIONAL REGULATOR, MARR"/>
    <property type="match status" value="1"/>
</dbReference>
<evidence type="ECO:0000256" key="2">
    <source>
        <dbReference type="ARBA" id="ARBA00023125"/>
    </source>
</evidence>
<evidence type="ECO:0000256" key="1">
    <source>
        <dbReference type="ARBA" id="ARBA00023015"/>
    </source>
</evidence>
<dbReference type="RefSeq" id="WP_343877346.1">
    <property type="nucleotide sequence ID" value="NZ_BAAAIJ010000004.1"/>
</dbReference>
<name>A0ABW4Q5G7_9MICC</name>
<dbReference type="InterPro" id="IPR036388">
    <property type="entry name" value="WH-like_DNA-bd_sf"/>
</dbReference>
<comment type="caution">
    <text evidence="5">The sequence shown here is derived from an EMBL/GenBank/DDBJ whole genome shotgun (WGS) entry which is preliminary data.</text>
</comment>